<organism evidence="2 3">
    <name type="scientific">Elysia crispata</name>
    <name type="common">lettuce slug</name>
    <dbReference type="NCBI Taxonomy" id="231223"/>
    <lineage>
        <taxon>Eukaryota</taxon>
        <taxon>Metazoa</taxon>
        <taxon>Spiralia</taxon>
        <taxon>Lophotrochozoa</taxon>
        <taxon>Mollusca</taxon>
        <taxon>Gastropoda</taxon>
        <taxon>Heterobranchia</taxon>
        <taxon>Euthyneura</taxon>
        <taxon>Panpulmonata</taxon>
        <taxon>Sacoglossa</taxon>
        <taxon>Placobranchoidea</taxon>
        <taxon>Plakobranchidae</taxon>
        <taxon>Elysia</taxon>
    </lineage>
</organism>
<proteinExistence type="predicted"/>
<dbReference type="AlphaFoldDB" id="A0AAE1DT75"/>
<sequence length="77" mass="9059">MLHKKSKISPVFPGFYMVRLYVAQGELVPYSCAHRFLPDHWPVLMSAARRHERLVDKLGRQRHTATETNKNTRNQKL</sequence>
<reference evidence="2" key="1">
    <citation type="journal article" date="2023" name="G3 (Bethesda)">
        <title>A reference genome for the long-term kleptoplast-retaining sea slug Elysia crispata morphotype clarki.</title>
        <authorList>
            <person name="Eastman K.E."/>
            <person name="Pendleton A.L."/>
            <person name="Shaikh M.A."/>
            <person name="Suttiyut T."/>
            <person name="Ogas R."/>
            <person name="Tomko P."/>
            <person name="Gavelis G."/>
            <person name="Widhalm J.R."/>
            <person name="Wisecaver J.H."/>
        </authorList>
    </citation>
    <scope>NUCLEOTIDE SEQUENCE</scope>
    <source>
        <strain evidence="2">ECLA1</strain>
    </source>
</reference>
<protein>
    <submittedName>
        <fullName evidence="2">Uncharacterized protein</fullName>
    </submittedName>
</protein>
<evidence type="ECO:0000256" key="1">
    <source>
        <dbReference type="SAM" id="MobiDB-lite"/>
    </source>
</evidence>
<evidence type="ECO:0000313" key="2">
    <source>
        <dbReference type="EMBL" id="KAK3780778.1"/>
    </source>
</evidence>
<feature type="compositionally biased region" description="Polar residues" evidence="1">
    <location>
        <begin position="66"/>
        <end position="77"/>
    </location>
</feature>
<feature type="region of interest" description="Disordered" evidence="1">
    <location>
        <begin position="57"/>
        <end position="77"/>
    </location>
</feature>
<gene>
    <name evidence="2" type="ORF">RRG08_059423</name>
</gene>
<keyword evidence="3" id="KW-1185">Reference proteome</keyword>
<evidence type="ECO:0000313" key="3">
    <source>
        <dbReference type="Proteomes" id="UP001283361"/>
    </source>
</evidence>
<comment type="caution">
    <text evidence="2">The sequence shown here is derived from an EMBL/GenBank/DDBJ whole genome shotgun (WGS) entry which is preliminary data.</text>
</comment>
<dbReference type="EMBL" id="JAWDGP010002684">
    <property type="protein sequence ID" value="KAK3780778.1"/>
    <property type="molecule type" value="Genomic_DNA"/>
</dbReference>
<dbReference type="Proteomes" id="UP001283361">
    <property type="component" value="Unassembled WGS sequence"/>
</dbReference>
<accession>A0AAE1DT75</accession>
<name>A0AAE1DT75_9GAST</name>